<feature type="transmembrane region" description="Helical" evidence="2">
    <location>
        <begin position="487"/>
        <end position="509"/>
    </location>
</feature>
<feature type="region of interest" description="Disordered" evidence="1">
    <location>
        <begin position="765"/>
        <end position="806"/>
    </location>
</feature>
<dbReference type="PROSITE" id="PS50853">
    <property type="entry name" value="FN3"/>
    <property type="match status" value="1"/>
</dbReference>
<evidence type="ECO:0000313" key="5">
    <source>
        <dbReference type="RefSeq" id="XP_022097222.1"/>
    </source>
</evidence>
<feature type="compositionally biased region" description="Polar residues" evidence="1">
    <location>
        <begin position="765"/>
        <end position="791"/>
    </location>
</feature>
<dbReference type="RefSeq" id="XP_022097222.1">
    <property type="nucleotide sequence ID" value="XM_022241530.1"/>
</dbReference>
<sequence length="917" mass="101230">MSIYFHHCRSHHKMFELFVSFLMFTCWMGAVSSLLPPQQVTKSLLNLNFELRWTAPSDATNRTLYSVKYSLNGRRWRSITHCTSIGRTVCDNMATSLVDQLNRGKVKDALLSGFDVRLIRHDGPLESTSPSVTVNFTPYTEATISAPSIKKLDATSVSQRVGLLAPQTPFPGTGRVYVLMDDRNLPGVSKVYYNYTLWQIPHGATSEPMWMMVDRLDSIPARRNLHNFTDLQLTNLQPNTEYALVVQARIGRGSYSNDKSRITWTTLEAAPNEGPLLLPLDVAEIDCSRPNSRDVGIKWQPPLKQMWNGNNIFYELQFSKKNLGGEQVIRNITSSTSTTVYGLSRWDLYDVVVFANTSAGGTASLSKSLPATVVGMANSKPDNIQILTKPSSSTQVISWQPPPEYQQCILGYYVTLQPDPANVEKHDLKREVTVMNATSVEIKRLEPQTYMVEVAAIVKTGFNNSSQGLAANIRLMVGSEIPIDATVSIACVGFFILLILIVTAARKIIRSCKDDKFKSLQDNKILMRAYSQTYSQHPRQFRVIEKETFDVPNQRDCVECETKLLSCDSTTSNQSNTTGYSTDKSGLVDGEMDVSLSRTEGKTQNSDIDVLSSLLREESSSDEEVKDSFLERTLGAVPAEEISQKHLASSNQSSSSLSGGPTDPVSFPGDSASTPASGYTPMSSCFPSRQASFNDDPSAKRKTSRVSCKSIRTSPSLQDNKILMLAYSQTDYQHPRQFRVIEKETYDVPNQRDCVECETKLLSCDSTTSNQSNTTGYSTDKSGLWSTSLSGGPTDPVSFPGDSASTPASGYTPMSFCLPSRQASLNDDPSAKRKASRVSCDSVTTSPSLEKYPCRCALDYTILANSVMHPVQLYPLAVTKCHSGEDSSHTKRCAAKINLSSHGMETDKSYAFHDAPD</sequence>
<dbReference type="Gene3D" id="2.60.40.10">
    <property type="entry name" value="Immunoglobulins"/>
    <property type="match status" value="3"/>
</dbReference>
<dbReference type="SMART" id="SM00060">
    <property type="entry name" value="FN3"/>
    <property type="match status" value="3"/>
</dbReference>
<dbReference type="GO" id="GO:0004896">
    <property type="term" value="F:cytokine receptor activity"/>
    <property type="evidence" value="ECO:0007669"/>
    <property type="project" value="TreeGrafter"/>
</dbReference>
<reference evidence="5" key="1">
    <citation type="submission" date="2025-08" db="UniProtKB">
        <authorList>
            <consortium name="RefSeq"/>
        </authorList>
    </citation>
    <scope>IDENTIFICATION</scope>
</reference>
<keyword evidence="4" id="KW-1185">Reference proteome</keyword>
<dbReference type="OrthoDB" id="5982258at2759"/>
<evidence type="ECO:0000313" key="4">
    <source>
        <dbReference type="Proteomes" id="UP000694845"/>
    </source>
</evidence>
<dbReference type="InterPro" id="IPR013783">
    <property type="entry name" value="Ig-like_fold"/>
</dbReference>
<keyword evidence="2" id="KW-0472">Membrane</keyword>
<gene>
    <name evidence="5" type="primary">LOC110982827</name>
</gene>
<dbReference type="Proteomes" id="UP000694845">
    <property type="component" value="Unplaced"/>
</dbReference>
<feature type="region of interest" description="Disordered" evidence="1">
    <location>
        <begin position="568"/>
        <end position="588"/>
    </location>
</feature>
<feature type="region of interest" description="Disordered" evidence="1">
    <location>
        <begin position="641"/>
        <end position="711"/>
    </location>
</feature>
<keyword evidence="2" id="KW-0812">Transmembrane</keyword>
<dbReference type="Pfam" id="PF00041">
    <property type="entry name" value="fn3"/>
    <property type="match status" value="2"/>
</dbReference>
<evidence type="ECO:0000256" key="1">
    <source>
        <dbReference type="SAM" id="MobiDB-lite"/>
    </source>
</evidence>
<dbReference type="CDD" id="cd00063">
    <property type="entry name" value="FN3"/>
    <property type="match status" value="2"/>
</dbReference>
<dbReference type="AlphaFoldDB" id="A0A8B7YX05"/>
<evidence type="ECO:0000256" key="2">
    <source>
        <dbReference type="SAM" id="Phobius"/>
    </source>
</evidence>
<name>A0A8B7YX05_ACAPL</name>
<dbReference type="InterPro" id="IPR050650">
    <property type="entry name" value="Type-II_Cytokine-TF_Rcpt"/>
</dbReference>
<dbReference type="InterPro" id="IPR036116">
    <property type="entry name" value="FN3_sf"/>
</dbReference>
<dbReference type="GeneID" id="110982827"/>
<feature type="compositionally biased region" description="Low complexity" evidence="1">
    <location>
        <begin position="649"/>
        <end position="658"/>
    </location>
</feature>
<dbReference type="GO" id="GO:0005886">
    <property type="term" value="C:plasma membrane"/>
    <property type="evidence" value="ECO:0007669"/>
    <property type="project" value="TreeGrafter"/>
</dbReference>
<accession>A0A8B7YX05</accession>
<feature type="compositionally biased region" description="Polar residues" evidence="1">
    <location>
        <begin position="568"/>
        <end position="584"/>
    </location>
</feature>
<protein>
    <submittedName>
        <fullName evidence="5">Uncharacterized protein LOC110982827 isoform X1</fullName>
    </submittedName>
</protein>
<dbReference type="KEGG" id="aplc:110982827"/>
<dbReference type="Pfam" id="PF01108">
    <property type="entry name" value="Tissue_fac"/>
    <property type="match status" value="1"/>
</dbReference>
<feature type="compositionally biased region" description="Polar residues" evidence="1">
    <location>
        <begin position="671"/>
        <end position="695"/>
    </location>
</feature>
<dbReference type="PANTHER" id="PTHR20859:SF84">
    <property type="entry name" value="INTERFERON ALPHA_BETA RECEPTOR 2"/>
    <property type="match status" value="1"/>
</dbReference>
<proteinExistence type="predicted"/>
<dbReference type="PANTHER" id="PTHR20859">
    <property type="entry name" value="INTERFERON/INTERLEUKIN RECEPTOR"/>
    <property type="match status" value="1"/>
</dbReference>
<keyword evidence="2" id="KW-1133">Transmembrane helix</keyword>
<dbReference type="InterPro" id="IPR003961">
    <property type="entry name" value="FN3_dom"/>
</dbReference>
<organism evidence="4 5">
    <name type="scientific">Acanthaster planci</name>
    <name type="common">Crown-of-thorns starfish</name>
    <dbReference type="NCBI Taxonomy" id="133434"/>
    <lineage>
        <taxon>Eukaryota</taxon>
        <taxon>Metazoa</taxon>
        <taxon>Echinodermata</taxon>
        <taxon>Eleutherozoa</taxon>
        <taxon>Asterozoa</taxon>
        <taxon>Asteroidea</taxon>
        <taxon>Valvatacea</taxon>
        <taxon>Valvatida</taxon>
        <taxon>Acanthasteridae</taxon>
        <taxon>Acanthaster</taxon>
    </lineage>
</organism>
<dbReference type="SUPFAM" id="SSF49265">
    <property type="entry name" value="Fibronectin type III"/>
    <property type="match status" value="2"/>
</dbReference>
<feature type="domain" description="Fibronectin type-III" evidence="3">
    <location>
        <begin position="278"/>
        <end position="382"/>
    </location>
</feature>
<evidence type="ECO:0000259" key="3">
    <source>
        <dbReference type="PROSITE" id="PS50853"/>
    </source>
</evidence>